<dbReference type="Gene3D" id="1.10.530.10">
    <property type="match status" value="1"/>
</dbReference>
<dbReference type="PANTHER" id="PTHR37423:SF2">
    <property type="entry name" value="MEMBRANE-BOUND LYTIC MUREIN TRANSGLYCOSYLASE C"/>
    <property type="match status" value="1"/>
</dbReference>
<evidence type="ECO:0000313" key="2">
    <source>
        <dbReference type="EMBL" id="RZD13903.1"/>
    </source>
</evidence>
<dbReference type="Pfam" id="PF01464">
    <property type="entry name" value="SLT"/>
    <property type="match status" value="1"/>
</dbReference>
<dbReference type="AlphaFoldDB" id="A0A519B9C8"/>
<reference evidence="2 3" key="1">
    <citation type="submission" date="2019-01" db="EMBL/GenBank/DDBJ databases">
        <title>Insights into ecological role of a new deltaproteobacterial order Candidatus Sinidesulfobacterales (Sva0485) by metagenomics and metatranscriptomics.</title>
        <authorList>
            <person name="Tan S."/>
            <person name="Liu J."/>
            <person name="Fang Y."/>
            <person name="Hedlund B.P."/>
            <person name="Lian Z.H."/>
            <person name="Huang L.Y."/>
            <person name="Li J.T."/>
            <person name="Huang L.N."/>
            <person name="Li W.J."/>
            <person name="Jiang H.C."/>
            <person name="Dong H.L."/>
            <person name="Shu W.S."/>
        </authorList>
    </citation>
    <scope>NUCLEOTIDE SEQUENCE [LARGE SCALE GENOMIC DNA]</scope>
    <source>
        <strain evidence="2">AP3</strain>
    </source>
</reference>
<dbReference type="InterPro" id="IPR023346">
    <property type="entry name" value="Lysozyme-like_dom_sf"/>
</dbReference>
<comment type="caution">
    <text evidence="2">The sequence shown here is derived from an EMBL/GenBank/DDBJ whole genome shotgun (WGS) entry which is preliminary data.</text>
</comment>
<feature type="domain" description="Transglycosylase SLT" evidence="1">
    <location>
        <begin position="80"/>
        <end position="177"/>
    </location>
</feature>
<organism evidence="2 3">
    <name type="scientific">Candidatus Acidulodesulfobacterium ferriphilum</name>
    <dbReference type="NCBI Taxonomy" id="2597223"/>
    <lineage>
        <taxon>Bacteria</taxon>
        <taxon>Deltaproteobacteria</taxon>
        <taxon>Candidatus Acidulodesulfobacterales</taxon>
        <taxon>Candidatus Acidulodesulfobacterium</taxon>
    </lineage>
</organism>
<sequence length="203" mass="23091">MKKYFMKKYAYLLLIFVSFCLINFVNLKAGAADIYMRVGKNGTVYFSNVPVSNNYRLYMKTRQHSNNFKGYNNVLYRKIILKASNKYKVSSRLIEAVIKAESGFNDDAVSDKGAEGLMQLMPGTQRQLNVLKPFNPSQNIYGGTKYLKSLIVRYNGDLPLALAAYNAGSKAVKKYGGIPPYSETRGYVNEVMKYYRRESNNAK</sequence>
<dbReference type="CDD" id="cd00254">
    <property type="entry name" value="LT-like"/>
    <property type="match status" value="1"/>
</dbReference>
<name>A0A519B9C8_9DELT</name>
<dbReference type="SUPFAM" id="SSF53955">
    <property type="entry name" value="Lysozyme-like"/>
    <property type="match status" value="1"/>
</dbReference>
<dbReference type="InterPro" id="IPR008258">
    <property type="entry name" value="Transglycosylase_SLT_dom_1"/>
</dbReference>
<accession>A0A519B9C8</accession>
<evidence type="ECO:0000259" key="1">
    <source>
        <dbReference type="Pfam" id="PF01464"/>
    </source>
</evidence>
<dbReference type="PANTHER" id="PTHR37423">
    <property type="entry name" value="SOLUBLE LYTIC MUREIN TRANSGLYCOSYLASE-RELATED"/>
    <property type="match status" value="1"/>
</dbReference>
<proteinExistence type="predicted"/>
<dbReference type="Proteomes" id="UP000320813">
    <property type="component" value="Unassembled WGS sequence"/>
</dbReference>
<protein>
    <submittedName>
        <fullName evidence="2">Lytic transglycosylase domain-containing protein</fullName>
    </submittedName>
</protein>
<dbReference type="EMBL" id="SGBD01000005">
    <property type="protein sequence ID" value="RZD13903.1"/>
    <property type="molecule type" value="Genomic_DNA"/>
</dbReference>
<gene>
    <name evidence="2" type="ORF">EVJ47_08205</name>
</gene>
<evidence type="ECO:0000313" key="3">
    <source>
        <dbReference type="Proteomes" id="UP000320813"/>
    </source>
</evidence>